<dbReference type="AlphaFoldDB" id="A0AAV0WCM9"/>
<organism evidence="2 3">
    <name type="scientific">Macrosiphum euphorbiae</name>
    <name type="common">potato aphid</name>
    <dbReference type="NCBI Taxonomy" id="13131"/>
    <lineage>
        <taxon>Eukaryota</taxon>
        <taxon>Metazoa</taxon>
        <taxon>Ecdysozoa</taxon>
        <taxon>Arthropoda</taxon>
        <taxon>Hexapoda</taxon>
        <taxon>Insecta</taxon>
        <taxon>Pterygota</taxon>
        <taxon>Neoptera</taxon>
        <taxon>Paraneoptera</taxon>
        <taxon>Hemiptera</taxon>
        <taxon>Sternorrhyncha</taxon>
        <taxon>Aphidomorpha</taxon>
        <taxon>Aphidoidea</taxon>
        <taxon>Aphididae</taxon>
        <taxon>Macrosiphini</taxon>
        <taxon>Macrosiphum</taxon>
    </lineage>
</organism>
<feature type="compositionally biased region" description="Polar residues" evidence="1">
    <location>
        <begin position="54"/>
        <end position="64"/>
    </location>
</feature>
<dbReference type="Proteomes" id="UP001160148">
    <property type="component" value="Unassembled WGS sequence"/>
</dbReference>
<accession>A0AAV0WCM9</accession>
<sequence length="93" mass="10271">MSSFRSIVLQLIDDIMNLAPYLQLSLPPTYLHTKTSSLTSSHSPLTSTSTDHSPQSNSTFNSPMSVEEIQHNDTEGLCYQVVRDALTTDNTVI</sequence>
<comment type="caution">
    <text evidence="2">The sequence shown here is derived from an EMBL/GenBank/DDBJ whole genome shotgun (WGS) entry which is preliminary data.</text>
</comment>
<protein>
    <submittedName>
        <fullName evidence="2">Uncharacterized protein</fullName>
    </submittedName>
</protein>
<evidence type="ECO:0000256" key="1">
    <source>
        <dbReference type="SAM" id="MobiDB-lite"/>
    </source>
</evidence>
<feature type="region of interest" description="Disordered" evidence="1">
    <location>
        <begin position="33"/>
        <end position="67"/>
    </location>
</feature>
<dbReference type="EMBL" id="CARXXK010000002">
    <property type="protein sequence ID" value="CAI6353599.1"/>
    <property type="molecule type" value="Genomic_DNA"/>
</dbReference>
<feature type="compositionally biased region" description="Low complexity" evidence="1">
    <location>
        <begin position="33"/>
        <end position="53"/>
    </location>
</feature>
<name>A0AAV0WCM9_9HEMI</name>
<reference evidence="2 3" key="1">
    <citation type="submission" date="2023-01" db="EMBL/GenBank/DDBJ databases">
        <authorList>
            <person name="Whitehead M."/>
        </authorList>
    </citation>
    <scope>NUCLEOTIDE SEQUENCE [LARGE SCALE GENOMIC DNA]</scope>
</reference>
<keyword evidence="3" id="KW-1185">Reference proteome</keyword>
<evidence type="ECO:0000313" key="2">
    <source>
        <dbReference type="EMBL" id="CAI6353599.1"/>
    </source>
</evidence>
<proteinExistence type="predicted"/>
<gene>
    <name evidence="2" type="ORF">MEUPH1_LOCUS9701</name>
</gene>
<evidence type="ECO:0000313" key="3">
    <source>
        <dbReference type="Proteomes" id="UP001160148"/>
    </source>
</evidence>